<keyword evidence="3" id="KW-1185">Reference proteome</keyword>
<comment type="caution">
    <text evidence="2">The sequence shown here is derived from an EMBL/GenBank/DDBJ whole genome shotgun (WGS) entry which is preliminary data.</text>
</comment>
<protein>
    <submittedName>
        <fullName evidence="2">12365_t:CDS:1</fullName>
    </submittedName>
</protein>
<feature type="region of interest" description="Disordered" evidence="1">
    <location>
        <begin position="89"/>
        <end position="112"/>
    </location>
</feature>
<dbReference type="EMBL" id="CAJVQB010017496">
    <property type="protein sequence ID" value="CAG8784482.1"/>
    <property type="molecule type" value="Genomic_DNA"/>
</dbReference>
<dbReference type="Proteomes" id="UP000789901">
    <property type="component" value="Unassembled WGS sequence"/>
</dbReference>
<accession>A0ABN7VLV7</accession>
<evidence type="ECO:0000256" key="1">
    <source>
        <dbReference type="SAM" id="MobiDB-lite"/>
    </source>
</evidence>
<organism evidence="2 3">
    <name type="scientific">Gigaspora margarita</name>
    <dbReference type="NCBI Taxonomy" id="4874"/>
    <lineage>
        <taxon>Eukaryota</taxon>
        <taxon>Fungi</taxon>
        <taxon>Fungi incertae sedis</taxon>
        <taxon>Mucoromycota</taxon>
        <taxon>Glomeromycotina</taxon>
        <taxon>Glomeromycetes</taxon>
        <taxon>Diversisporales</taxon>
        <taxon>Gigasporaceae</taxon>
        <taxon>Gigaspora</taxon>
    </lineage>
</organism>
<evidence type="ECO:0000313" key="2">
    <source>
        <dbReference type="EMBL" id="CAG8784482.1"/>
    </source>
</evidence>
<proteinExistence type="predicted"/>
<reference evidence="2 3" key="1">
    <citation type="submission" date="2021-06" db="EMBL/GenBank/DDBJ databases">
        <authorList>
            <person name="Kallberg Y."/>
            <person name="Tangrot J."/>
            <person name="Rosling A."/>
        </authorList>
    </citation>
    <scope>NUCLEOTIDE SEQUENCE [LARGE SCALE GENOMIC DNA]</scope>
    <source>
        <strain evidence="2 3">120-4 pot B 10/14</strain>
    </source>
</reference>
<name>A0ABN7VLV7_GIGMA</name>
<evidence type="ECO:0000313" key="3">
    <source>
        <dbReference type="Proteomes" id="UP000789901"/>
    </source>
</evidence>
<sequence>MTRTQEVREEQVNFLKNHPDPRLLNFFIEFKYRRRLSAYNDYLLRLNKALQEDPTSEKLLDLKRDYDNSNYKNDWTRYENWKKNREANQLDDELVGEESSKTGRGFDNNDDSLVFQDSDSDEELTSTLEKDTLGYDGLAFLFNDSNEEAIMGKIDENTLEEESELPLACDNKTYSMHFENIKIIFLKSENPAYWGVIDLTKESLHGCNELTENDLQQLSQDFADHVKWKCELAPKNFQDYFDSNCEKLENNNENKDLNHFDLNIQFLKSNMRSFQKTLTEEQLKMTSTFPLFHGTLTSDHIEHSWGEIQVISSSDARNENSNPYKKSRLGRKVDMKITLLKTSNKFEIIFGEVAGGLGPFGVPTACRRKRFLDKVKLMVIMKDSINRLLKECDYVSNEERLEVVVYGWLQFGVYRFGLIDRCRIPVDIDECDILKDVYCILKSLESKLLDTKRAVKNLFSKNTKGKRRQTLLENKAELNANYSP</sequence>
<gene>
    <name evidence="2" type="ORF">GMARGA_LOCUS20203</name>
</gene>